<reference evidence="8 9" key="1">
    <citation type="submission" date="2019-06" db="EMBL/GenBank/DDBJ databases">
        <title>Draft genome sequence of Miniimonas arenae KCTC 19750T isolated from sea sand.</title>
        <authorList>
            <person name="Park S.-J."/>
        </authorList>
    </citation>
    <scope>NUCLEOTIDE SEQUENCE [LARGE SCALE GENOMIC DNA]</scope>
    <source>
        <strain evidence="8 9">KCTC 19750</strain>
    </source>
</reference>
<keyword evidence="3 6" id="KW-1133">Transmembrane helix</keyword>
<dbReference type="Proteomes" id="UP000313849">
    <property type="component" value="Unassembled WGS sequence"/>
</dbReference>
<dbReference type="EMBL" id="VENP01000018">
    <property type="protein sequence ID" value="TNU74962.1"/>
    <property type="molecule type" value="Genomic_DNA"/>
</dbReference>
<dbReference type="PANTHER" id="PTHR43471:SF3">
    <property type="entry name" value="ABC TRANSPORTER PERMEASE PROTEIN NATB"/>
    <property type="match status" value="1"/>
</dbReference>
<gene>
    <name evidence="8" type="ORF">FH969_06465</name>
</gene>
<evidence type="ECO:0000313" key="8">
    <source>
        <dbReference type="EMBL" id="TNU74962.1"/>
    </source>
</evidence>
<dbReference type="PANTHER" id="PTHR43471">
    <property type="entry name" value="ABC TRANSPORTER PERMEASE"/>
    <property type="match status" value="1"/>
</dbReference>
<keyword evidence="9" id="KW-1185">Reference proteome</keyword>
<feature type="domain" description="ABC-2 type transporter transmembrane" evidence="7">
    <location>
        <begin position="52"/>
        <end position="373"/>
    </location>
</feature>
<name>A0A5C5BCM6_9MICO</name>
<feature type="compositionally biased region" description="Polar residues" evidence="5">
    <location>
        <begin position="1"/>
        <end position="21"/>
    </location>
</feature>
<proteinExistence type="predicted"/>
<dbReference type="AlphaFoldDB" id="A0A5C5BCM6"/>
<sequence length="396" mass="41031">MSTQVSTNRQSAPRGSTTPTDQGRPERPRPLTTAQATTLVAEREILTQVRSRSFIISTLITVVLIFGGIVAAQLVGGSGFGGGDTPSVAVVDGVPTDAYEAAADAGALTPQDVPDRAAAEELLRDGDVDAALVPSAQAPGGFVVLGLDSEPGSVVTALTVAPQVELLEPQTTSDGLRYLVALAFGLVFMISALGSGSMIMQNTITEKQSRIVEILLAAVPARALLAGKILGNSVIGVGNAVVMAAAAALGLVVTGQTELLDMLTAPMVWFVVFFVFGFVLVASIFAAGASLVSRQEDAGSVMTPAMMLIMIPYFGVAFFGTNATVMTVLSYVPFSAPVAMPTRLFFGDAVWWEPLASLAILVLCTLAVVAVAARIYTGSLLRTGARVKVRDALRGE</sequence>
<dbReference type="OrthoDB" id="3268959at2"/>
<accession>A0A5C5BCM6</accession>
<feature type="transmembrane region" description="Helical" evidence="6">
    <location>
        <begin position="313"/>
        <end position="334"/>
    </location>
</feature>
<evidence type="ECO:0000256" key="2">
    <source>
        <dbReference type="ARBA" id="ARBA00022692"/>
    </source>
</evidence>
<evidence type="ECO:0000256" key="4">
    <source>
        <dbReference type="ARBA" id="ARBA00023136"/>
    </source>
</evidence>
<feature type="region of interest" description="Disordered" evidence="5">
    <location>
        <begin position="1"/>
        <end position="31"/>
    </location>
</feature>
<feature type="transmembrane region" description="Helical" evidence="6">
    <location>
        <begin position="178"/>
        <end position="200"/>
    </location>
</feature>
<keyword evidence="2 6" id="KW-0812">Transmembrane</keyword>
<comment type="subcellular location">
    <subcellularLocation>
        <location evidence="1">Membrane</location>
        <topology evidence="1">Multi-pass membrane protein</topology>
    </subcellularLocation>
</comment>
<evidence type="ECO:0000256" key="5">
    <source>
        <dbReference type="SAM" id="MobiDB-lite"/>
    </source>
</evidence>
<feature type="transmembrane region" description="Helical" evidence="6">
    <location>
        <begin position="234"/>
        <end position="255"/>
    </location>
</feature>
<dbReference type="GO" id="GO:0016020">
    <property type="term" value="C:membrane"/>
    <property type="evidence" value="ECO:0007669"/>
    <property type="project" value="UniProtKB-SubCell"/>
</dbReference>
<dbReference type="InterPro" id="IPR013525">
    <property type="entry name" value="ABC2_TM"/>
</dbReference>
<protein>
    <submittedName>
        <fullName evidence="8">ABC transporter permease</fullName>
    </submittedName>
</protein>
<evidence type="ECO:0000256" key="1">
    <source>
        <dbReference type="ARBA" id="ARBA00004141"/>
    </source>
</evidence>
<comment type="caution">
    <text evidence="8">The sequence shown here is derived from an EMBL/GenBank/DDBJ whole genome shotgun (WGS) entry which is preliminary data.</text>
</comment>
<evidence type="ECO:0000313" key="9">
    <source>
        <dbReference type="Proteomes" id="UP000313849"/>
    </source>
</evidence>
<keyword evidence="4 6" id="KW-0472">Membrane</keyword>
<evidence type="ECO:0000256" key="6">
    <source>
        <dbReference type="SAM" id="Phobius"/>
    </source>
</evidence>
<dbReference type="GO" id="GO:0140359">
    <property type="term" value="F:ABC-type transporter activity"/>
    <property type="evidence" value="ECO:0007669"/>
    <property type="project" value="InterPro"/>
</dbReference>
<dbReference type="Pfam" id="PF12698">
    <property type="entry name" value="ABC2_membrane_3"/>
    <property type="match status" value="1"/>
</dbReference>
<feature type="transmembrane region" description="Helical" evidence="6">
    <location>
        <begin position="53"/>
        <end position="75"/>
    </location>
</feature>
<dbReference type="RefSeq" id="WP_108719273.1">
    <property type="nucleotide sequence ID" value="NZ_VENP01000018.1"/>
</dbReference>
<feature type="transmembrane region" description="Helical" evidence="6">
    <location>
        <begin position="354"/>
        <end position="376"/>
    </location>
</feature>
<evidence type="ECO:0000256" key="3">
    <source>
        <dbReference type="ARBA" id="ARBA00022989"/>
    </source>
</evidence>
<evidence type="ECO:0000259" key="7">
    <source>
        <dbReference type="Pfam" id="PF12698"/>
    </source>
</evidence>
<feature type="transmembrane region" description="Helical" evidence="6">
    <location>
        <begin position="267"/>
        <end position="292"/>
    </location>
</feature>
<organism evidence="8 9">
    <name type="scientific">Miniimonas arenae</name>
    <dbReference type="NCBI Taxonomy" id="676201"/>
    <lineage>
        <taxon>Bacteria</taxon>
        <taxon>Bacillati</taxon>
        <taxon>Actinomycetota</taxon>
        <taxon>Actinomycetes</taxon>
        <taxon>Micrococcales</taxon>
        <taxon>Beutenbergiaceae</taxon>
        <taxon>Miniimonas</taxon>
    </lineage>
</organism>